<protein>
    <recommendedName>
        <fullName evidence="10">Serine incorporator 5</fullName>
    </recommendedName>
</protein>
<evidence type="ECO:0000313" key="9">
    <source>
        <dbReference type="Proteomes" id="UP000271974"/>
    </source>
</evidence>
<dbReference type="PANTHER" id="PTHR10383:SF9">
    <property type="entry name" value="SERINE INCORPORATOR, ISOFORM F"/>
    <property type="match status" value="1"/>
</dbReference>
<feature type="transmembrane region" description="Helical" evidence="7">
    <location>
        <begin position="225"/>
        <end position="245"/>
    </location>
</feature>
<evidence type="ECO:0008006" key="10">
    <source>
        <dbReference type="Google" id="ProtNLM"/>
    </source>
</evidence>
<feature type="region of interest" description="Disordered" evidence="6">
    <location>
        <begin position="625"/>
        <end position="725"/>
    </location>
</feature>
<comment type="subcellular location">
    <subcellularLocation>
        <location evidence="1">Membrane</location>
        <topology evidence="1">Multi-pass membrane protein</topology>
    </subcellularLocation>
</comment>
<feature type="compositionally biased region" description="Polar residues" evidence="6">
    <location>
        <begin position="646"/>
        <end position="658"/>
    </location>
</feature>
<feature type="transmembrane region" description="Helical" evidence="7">
    <location>
        <begin position="148"/>
        <end position="169"/>
    </location>
</feature>
<feature type="transmembrane region" description="Helical" evidence="7">
    <location>
        <begin position="87"/>
        <end position="110"/>
    </location>
</feature>
<dbReference type="STRING" id="188477.A0A433TD02"/>
<dbReference type="AlphaFoldDB" id="A0A433TD02"/>
<gene>
    <name evidence="8" type="ORF">EGW08_012813</name>
</gene>
<feature type="compositionally biased region" description="Polar residues" evidence="6">
    <location>
        <begin position="524"/>
        <end position="551"/>
    </location>
</feature>
<feature type="transmembrane region" description="Helical" evidence="7">
    <location>
        <begin position="190"/>
        <end position="219"/>
    </location>
</feature>
<feature type="transmembrane region" description="Helical" evidence="7">
    <location>
        <begin position="449"/>
        <end position="471"/>
    </location>
</feature>
<feature type="transmembrane region" description="Helical" evidence="7">
    <location>
        <begin position="35"/>
        <end position="53"/>
    </location>
</feature>
<accession>A0A433TD02</accession>
<dbReference type="Proteomes" id="UP000271974">
    <property type="component" value="Unassembled WGS sequence"/>
</dbReference>
<feature type="transmembrane region" description="Helical" evidence="7">
    <location>
        <begin position="409"/>
        <end position="429"/>
    </location>
</feature>
<dbReference type="PANTHER" id="PTHR10383">
    <property type="entry name" value="SERINE INCORPORATOR"/>
    <property type="match status" value="1"/>
</dbReference>
<evidence type="ECO:0000256" key="2">
    <source>
        <dbReference type="ARBA" id="ARBA00006665"/>
    </source>
</evidence>
<name>A0A433TD02_ELYCH</name>
<dbReference type="EMBL" id="RQTK01000451">
    <property type="protein sequence ID" value="RUS79436.1"/>
    <property type="molecule type" value="Genomic_DNA"/>
</dbReference>
<keyword evidence="3 7" id="KW-0812">Transmembrane</keyword>
<evidence type="ECO:0000256" key="5">
    <source>
        <dbReference type="ARBA" id="ARBA00023136"/>
    </source>
</evidence>
<keyword evidence="5 7" id="KW-0472">Membrane</keyword>
<evidence type="ECO:0000256" key="4">
    <source>
        <dbReference type="ARBA" id="ARBA00022989"/>
    </source>
</evidence>
<dbReference type="Pfam" id="PF03348">
    <property type="entry name" value="Serinc"/>
    <property type="match status" value="1"/>
</dbReference>
<feature type="transmembrane region" description="Helical" evidence="7">
    <location>
        <begin position="257"/>
        <end position="275"/>
    </location>
</feature>
<keyword evidence="4 7" id="KW-1133">Transmembrane helix</keyword>
<evidence type="ECO:0000256" key="7">
    <source>
        <dbReference type="SAM" id="Phobius"/>
    </source>
</evidence>
<comment type="similarity">
    <text evidence="2">Belongs to the TDE1 family.</text>
</comment>
<feature type="compositionally biased region" description="Basic and acidic residues" evidence="6">
    <location>
        <begin position="634"/>
        <end position="645"/>
    </location>
</feature>
<proteinExistence type="inferred from homology"/>
<feature type="region of interest" description="Disordered" evidence="6">
    <location>
        <begin position="523"/>
        <end position="551"/>
    </location>
</feature>
<feature type="transmembrane region" description="Helical" evidence="7">
    <location>
        <begin position="122"/>
        <end position="142"/>
    </location>
</feature>
<evidence type="ECO:0000256" key="1">
    <source>
        <dbReference type="ARBA" id="ARBA00004141"/>
    </source>
</evidence>
<organism evidence="8 9">
    <name type="scientific">Elysia chlorotica</name>
    <name type="common">Eastern emerald elysia</name>
    <name type="synonym">Sea slug</name>
    <dbReference type="NCBI Taxonomy" id="188477"/>
    <lineage>
        <taxon>Eukaryota</taxon>
        <taxon>Metazoa</taxon>
        <taxon>Spiralia</taxon>
        <taxon>Lophotrochozoa</taxon>
        <taxon>Mollusca</taxon>
        <taxon>Gastropoda</taxon>
        <taxon>Heterobranchia</taxon>
        <taxon>Euthyneura</taxon>
        <taxon>Panpulmonata</taxon>
        <taxon>Sacoglossa</taxon>
        <taxon>Placobranchoidea</taxon>
        <taxon>Plakobranchidae</taxon>
        <taxon>Elysia</taxon>
    </lineage>
</organism>
<evidence type="ECO:0000256" key="6">
    <source>
        <dbReference type="SAM" id="MobiDB-lite"/>
    </source>
</evidence>
<evidence type="ECO:0000313" key="8">
    <source>
        <dbReference type="EMBL" id="RUS79436.1"/>
    </source>
</evidence>
<dbReference type="OrthoDB" id="5963193at2759"/>
<dbReference type="InterPro" id="IPR005016">
    <property type="entry name" value="TDE1/TMS"/>
</dbReference>
<evidence type="ECO:0000256" key="3">
    <source>
        <dbReference type="ARBA" id="ARBA00022692"/>
    </source>
</evidence>
<sequence>FLPPSFQIACCCGPASCALCCKSLPPINESTGTRAVYIVFFTFSFLVQCVMLVPGLKTFVEEFVGIPELCVKLHPHDYCTRLNGYRAIYRVSLAVVAFHALMMVLTAFVPSSNHWRASIQNGYWLFKVALLAGLGVGSFYVPREFSKYWMYVGLAGGAAFIILQLIMLVDFTHSWNATWVGRKRGRKNTCGVLATILVALFLFVVAVVGMIVLFVFYGLGDCTTNHIFIGLNTGLCFLLTFITILPCTEKRNPNAGLLQASVICCYVVYLTWAGLTSEPPEKAGLRQVGRVMALVASPSEGDELETYDVVDESDTGSVADQNVVYNATCRPDPSFPETDKVAAYIGIFIMFVMAVHASVRTSHSAHKLGVRKVSAFQLGKYLNFFFFFTGDNPSDLGGQKVIQNEAQEVVYSYAFFHFVFCLAALYVVMQLTSWYNPWIADLSNFGSNWAAVWVKMASSWVCVTIYIYSLFIPRFCFGRNLAFPYKEEETGGGDEFDGNLDDAEIHMIEEAMELGPSQMRVRSMSEQSLKSGSQTPNRNLSGGSQNLKAGTSKENISLKDFKGSKESITALKKGSKENIAFHNLKGSKESLSGAGFQKASKENLARLALLKGSKENLARMKALSQENIRSRSGSQERLKMEHSCSREQMQPMSPTSPSKIEAPVRISGAAKQMIKNKKQLRGKAGGSQEQLNARVRSRSESQSSLSAISASNKSPAKRPSSHTPV</sequence>
<feature type="compositionally biased region" description="Low complexity" evidence="6">
    <location>
        <begin position="700"/>
        <end position="714"/>
    </location>
</feature>
<feature type="non-terminal residue" evidence="8">
    <location>
        <position position="1"/>
    </location>
</feature>
<feature type="compositionally biased region" description="Basic residues" evidence="6">
    <location>
        <begin position="715"/>
        <end position="725"/>
    </location>
</feature>
<reference evidence="8 9" key="1">
    <citation type="submission" date="2019-01" db="EMBL/GenBank/DDBJ databases">
        <title>A draft genome assembly of the solar-powered sea slug Elysia chlorotica.</title>
        <authorList>
            <person name="Cai H."/>
            <person name="Li Q."/>
            <person name="Fang X."/>
            <person name="Li J."/>
            <person name="Curtis N.E."/>
            <person name="Altenburger A."/>
            <person name="Shibata T."/>
            <person name="Feng M."/>
            <person name="Maeda T."/>
            <person name="Schwartz J.A."/>
            <person name="Shigenobu S."/>
            <person name="Lundholm N."/>
            <person name="Nishiyama T."/>
            <person name="Yang H."/>
            <person name="Hasebe M."/>
            <person name="Li S."/>
            <person name="Pierce S.K."/>
            <person name="Wang J."/>
        </authorList>
    </citation>
    <scope>NUCLEOTIDE SEQUENCE [LARGE SCALE GENOMIC DNA]</scope>
    <source>
        <strain evidence="8">EC2010</strain>
        <tissue evidence="8">Whole organism of an adult</tissue>
    </source>
</reference>
<feature type="transmembrane region" description="Helical" evidence="7">
    <location>
        <begin position="341"/>
        <end position="359"/>
    </location>
</feature>
<keyword evidence="9" id="KW-1185">Reference proteome</keyword>
<comment type="caution">
    <text evidence="8">The sequence shown here is derived from an EMBL/GenBank/DDBJ whole genome shotgun (WGS) entry which is preliminary data.</text>
</comment>
<dbReference type="GO" id="GO:0016020">
    <property type="term" value="C:membrane"/>
    <property type="evidence" value="ECO:0007669"/>
    <property type="project" value="UniProtKB-SubCell"/>
</dbReference>